<feature type="domain" description="Deoxyribonuclease NucA/NucB" evidence="3">
    <location>
        <begin position="404"/>
        <end position="468"/>
    </location>
</feature>
<feature type="region of interest" description="Disordered" evidence="1">
    <location>
        <begin position="571"/>
        <end position="590"/>
    </location>
</feature>
<dbReference type="Proteomes" id="UP000308730">
    <property type="component" value="Unassembled WGS sequence"/>
</dbReference>
<feature type="region of interest" description="Disordered" evidence="1">
    <location>
        <begin position="187"/>
        <end position="211"/>
    </location>
</feature>
<evidence type="ECO:0000313" key="5">
    <source>
        <dbReference type="Proteomes" id="UP000308730"/>
    </source>
</evidence>
<feature type="chain" id="PRO_5020354559" description="Deoxyribonuclease NucA/NucB domain-containing protein" evidence="2">
    <location>
        <begin position="23"/>
        <end position="933"/>
    </location>
</feature>
<evidence type="ECO:0000256" key="2">
    <source>
        <dbReference type="SAM" id="SignalP"/>
    </source>
</evidence>
<keyword evidence="5" id="KW-1185">Reference proteome</keyword>
<dbReference type="InterPro" id="IPR029476">
    <property type="entry name" value="DNase_NucA_NucB"/>
</dbReference>
<evidence type="ECO:0000259" key="3">
    <source>
        <dbReference type="Pfam" id="PF14040"/>
    </source>
</evidence>
<organism evidence="4 5">
    <name type="scientific">Antrodiella citrinella</name>
    <dbReference type="NCBI Taxonomy" id="2447956"/>
    <lineage>
        <taxon>Eukaryota</taxon>
        <taxon>Fungi</taxon>
        <taxon>Dikarya</taxon>
        <taxon>Basidiomycota</taxon>
        <taxon>Agaricomycotina</taxon>
        <taxon>Agaricomycetes</taxon>
        <taxon>Polyporales</taxon>
        <taxon>Steccherinaceae</taxon>
        <taxon>Antrodiella</taxon>
    </lineage>
</organism>
<feature type="signal peptide" evidence="2">
    <location>
        <begin position="1"/>
        <end position="22"/>
    </location>
</feature>
<feature type="region of interest" description="Disordered" evidence="1">
    <location>
        <begin position="610"/>
        <end position="646"/>
    </location>
</feature>
<name>A0A4S4MPC2_9APHY</name>
<feature type="region of interest" description="Disordered" evidence="1">
    <location>
        <begin position="545"/>
        <end position="566"/>
    </location>
</feature>
<evidence type="ECO:0000256" key="1">
    <source>
        <dbReference type="SAM" id="MobiDB-lite"/>
    </source>
</evidence>
<protein>
    <recommendedName>
        <fullName evidence="3">Deoxyribonuclease NucA/NucB domain-containing protein</fullName>
    </recommendedName>
</protein>
<feature type="compositionally biased region" description="Acidic residues" evidence="1">
    <location>
        <begin position="553"/>
        <end position="562"/>
    </location>
</feature>
<evidence type="ECO:0000313" key="4">
    <source>
        <dbReference type="EMBL" id="THH27167.1"/>
    </source>
</evidence>
<dbReference type="AlphaFoldDB" id="A0A4S4MPC2"/>
<keyword evidence="2" id="KW-0732">Signal</keyword>
<dbReference type="EMBL" id="SGPM01000274">
    <property type="protein sequence ID" value="THH27167.1"/>
    <property type="molecule type" value="Genomic_DNA"/>
</dbReference>
<sequence length="933" mass="98365">MRFSTVLLHALPLGYGIPKALAGTLPLSVERSVVEHVPRQSTTTGTCISAPQAACASLVGLCISAVGSGQRLTYGRRPFVLLQRHALGRHLCLDYDNVYAPMVGSCAFQPNGCPVTWTDFVNYFYNTIQGTGTNSFPLSGDDVLAWWSSIATWTGFCSGNLCVDGQIPYTNLNDWLHFSWSTIVSQPGDPAIRDPPSSDRDENTDDWDPHYNSACPFTDPTLCVDDNSPQEPPDNTTSAVVQVSAARKINADSGAVHINVNSSVFSFSHVNLSNPFPFGKASWQPPNIPPPVFINNGTTPVPLNLTFGSPTVTVQNGAPQSRTSSASHAVAGSATLLDADPFRVLPAVRSDNCKGSIDTPNPLPTLTYYCDYLPNICANIRGSGFLTNDQVILTYDPFNTGTRRRGVCTPAQKAILQAAGKCDPRQHDPSYWKVSCDEFPFNSALEGGLANGAVIAGVPEIEQSFQSTLQTSISTLLREENEARSQWKKAGSLGSQFPGMCHKYLLQLTDTRPPTADLHAVGTLDTGAAWLSGQQQNFLQELTNSRAVPPPDPLDEDTDYLDTDTALQPSRSYKTFDCSPCSDDESGSDEDLLRSLSLNNTTLRNALPPTVTLPPVVKRQGSGPSCSITTTVTARPTETSAAQADSETQASNAAAAAAAAAAALAATSALTAAEAAAAEAAAAAAADVAAAAAALAAATAPADIANALDSATSALDDAQSIFSSFTSIFHFNDPSSPPPSSAVNMLGASLSNSISSTSNTVTDKWNVKPPTEAPVPPYVDPSLDPNVNNVNSPGGGGFPAATCFTAGSQGFLKIGDVFFTNANGNAPATLVNEGSDAFFGLEIPTPRSVASICSGVYQWTGDGPGPFWQVDCNTMEFGTYWNGVKQSCYTYSNTGTNTFGVFCGNTLGNIYSCLQAQGMFNTLNPAFITWVPN</sequence>
<dbReference type="Pfam" id="PF14040">
    <property type="entry name" value="DNase_NucA_NucB"/>
    <property type="match status" value="1"/>
</dbReference>
<accession>A0A4S4MPC2</accession>
<gene>
    <name evidence="4" type="ORF">EUX98_g7023</name>
</gene>
<feature type="compositionally biased region" description="Polar residues" evidence="1">
    <location>
        <begin position="622"/>
        <end position="643"/>
    </location>
</feature>
<dbReference type="OrthoDB" id="2748312at2759"/>
<proteinExistence type="predicted"/>
<comment type="caution">
    <text evidence="4">The sequence shown here is derived from an EMBL/GenBank/DDBJ whole genome shotgun (WGS) entry which is preliminary data.</text>
</comment>
<reference evidence="4 5" key="1">
    <citation type="submission" date="2019-02" db="EMBL/GenBank/DDBJ databases">
        <title>Genome sequencing of the rare red list fungi Antrodiella citrinella (Flaviporus citrinellus).</title>
        <authorList>
            <person name="Buettner E."/>
            <person name="Kellner H."/>
        </authorList>
    </citation>
    <scope>NUCLEOTIDE SEQUENCE [LARGE SCALE GENOMIC DNA]</scope>
    <source>
        <strain evidence="4 5">DSM 108506</strain>
    </source>
</reference>